<evidence type="ECO:0000313" key="2">
    <source>
        <dbReference type="EMBL" id="KAF6036691.1"/>
    </source>
</evidence>
<feature type="signal peptide" evidence="1">
    <location>
        <begin position="1"/>
        <end position="28"/>
    </location>
</feature>
<evidence type="ECO:0000256" key="1">
    <source>
        <dbReference type="SAM" id="SignalP"/>
    </source>
</evidence>
<comment type="caution">
    <text evidence="2">The sequence shown here is derived from an EMBL/GenBank/DDBJ whole genome shotgun (WGS) entry which is preliminary data.</text>
</comment>
<dbReference type="Proteomes" id="UP000593567">
    <property type="component" value="Unassembled WGS sequence"/>
</dbReference>
<keyword evidence="3" id="KW-1185">Reference proteome</keyword>
<name>A0A7J7KFN2_BUGNE</name>
<protein>
    <submittedName>
        <fullName evidence="2">Uncharacterized protein</fullName>
    </submittedName>
</protein>
<feature type="chain" id="PRO_5029882167" evidence="1">
    <location>
        <begin position="29"/>
        <end position="153"/>
    </location>
</feature>
<accession>A0A7J7KFN2</accession>
<dbReference type="EMBL" id="VXIV02000688">
    <property type="protein sequence ID" value="KAF6036691.1"/>
    <property type="molecule type" value="Genomic_DNA"/>
</dbReference>
<dbReference type="AlphaFoldDB" id="A0A7J7KFN2"/>
<organism evidence="2 3">
    <name type="scientific">Bugula neritina</name>
    <name type="common">Brown bryozoan</name>
    <name type="synonym">Sertularia neritina</name>
    <dbReference type="NCBI Taxonomy" id="10212"/>
    <lineage>
        <taxon>Eukaryota</taxon>
        <taxon>Metazoa</taxon>
        <taxon>Spiralia</taxon>
        <taxon>Lophotrochozoa</taxon>
        <taxon>Bryozoa</taxon>
        <taxon>Gymnolaemata</taxon>
        <taxon>Cheilostomatida</taxon>
        <taxon>Flustrina</taxon>
        <taxon>Buguloidea</taxon>
        <taxon>Bugulidae</taxon>
        <taxon>Bugula</taxon>
    </lineage>
</organism>
<proteinExistence type="predicted"/>
<keyword evidence="1" id="KW-0732">Signal</keyword>
<reference evidence="2" key="1">
    <citation type="submission" date="2020-06" db="EMBL/GenBank/DDBJ databases">
        <title>Draft genome of Bugula neritina, a colonial animal packing powerful symbionts and potential medicines.</title>
        <authorList>
            <person name="Rayko M."/>
        </authorList>
    </citation>
    <scope>NUCLEOTIDE SEQUENCE [LARGE SCALE GENOMIC DNA]</scope>
    <source>
        <strain evidence="2">Kwan_BN1</strain>
    </source>
</reference>
<evidence type="ECO:0000313" key="3">
    <source>
        <dbReference type="Proteomes" id="UP000593567"/>
    </source>
</evidence>
<sequence length="153" mass="17016">MDTSGNMHPYKFVVFVNIFLLFGATSRAQQLPRPQDIDLDLINAKSLSPSGVKVNVADDIKLASSLHADCSNVDVGDFTSPGLDIIFPVMAKKDAILPLSTFNNATQSHRRHVVVRFTFRGERHKLKLQPIVKSMKVNIAKGFVYNYVAVMLK</sequence>
<gene>
    <name evidence="2" type="ORF">EB796_004997</name>
</gene>